<proteinExistence type="predicted"/>
<dbReference type="Gene3D" id="2.40.30.200">
    <property type="match status" value="1"/>
</dbReference>
<name>A0A8S5P931_9CAUD</name>
<accession>A0A8S5P931</accession>
<reference evidence="2" key="1">
    <citation type="journal article" date="2021" name="Proc. Natl. Acad. Sci. U.S.A.">
        <title>A Catalog of Tens of Thousands of Viruses from Human Metagenomes Reveals Hidden Associations with Chronic Diseases.</title>
        <authorList>
            <person name="Tisza M.J."/>
            <person name="Buck C.B."/>
        </authorList>
    </citation>
    <scope>NUCLEOTIDE SEQUENCE</scope>
    <source>
        <strain evidence="2">CtPat53</strain>
    </source>
</reference>
<sequence length="160" mass="18337">MREKYGLIVEKAEDVLAPDLRERKVEIPSRDGAWDYGAENYDERRLVITCGALLSREQCRELSYELSRKAEIRLWDEPGKYYVGRIYDSTSIERVVGKARKFQLVFVCEPFAYGKQVTENFTGEKELEYAGTARAPTRITITNQTGAAVQGLTITMKERV</sequence>
<evidence type="ECO:0000259" key="1">
    <source>
        <dbReference type="Pfam" id="PF05709"/>
    </source>
</evidence>
<organism evidence="2">
    <name type="scientific">Siphoviridae sp. ctPat53</name>
    <dbReference type="NCBI Taxonomy" id="2825486"/>
    <lineage>
        <taxon>Viruses</taxon>
        <taxon>Duplodnaviria</taxon>
        <taxon>Heunggongvirae</taxon>
        <taxon>Uroviricota</taxon>
        <taxon>Caudoviricetes</taxon>
    </lineage>
</organism>
<protein>
    <submittedName>
        <fullName evidence="2">Distal tail protein</fullName>
    </submittedName>
</protein>
<evidence type="ECO:0000313" key="2">
    <source>
        <dbReference type="EMBL" id="DAE03482.1"/>
    </source>
</evidence>
<dbReference type="Pfam" id="PF05709">
    <property type="entry name" value="Sipho_tail"/>
    <property type="match status" value="1"/>
</dbReference>
<dbReference type="InterPro" id="IPR008841">
    <property type="entry name" value="Siphovirus-type_tail_N"/>
</dbReference>
<feature type="domain" description="Siphovirus-type tail component RIFT-related" evidence="1">
    <location>
        <begin position="16"/>
        <end position="108"/>
    </location>
</feature>
<dbReference type="EMBL" id="BK015367">
    <property type="protein sequence ID" value="DAE03482.1"/>
    <property type="molecule type" value="Genomic_DNA"/>
</dbReference>